<dbReference type="AlphaFoldDB" id="A0A2Z4MHX0"/>
<evidence type="ECO:0000313" key="5">
    <source>
        <dbReference type="EMBL" id="AWX56003.1"/>
    </source>
</evidence>
<dbReference type="Pfam" id="PF13556">
    <property type="entry name" value="HTH_30"/>
    <property type="match status" value="1"/>
</dbReference>
<feature type="domain" description="CdaR GGDEF-like" evidence="4">
    <location>
        <begin position="295"/>
        <end position="423"/>
    </location>
</feature>
<dbReference type="InterPro" id="IPR042070">
    <property type="entry name" value="PucR_C-HTH_sf"/>
</dbReference>
<dbReference type="PANTHER" id="PTHR33744">
    <property type="entry name" value="CARBOHYDRATE DIACID REGULATOR"/>
    <property type="match status" value="1"/>
</dbReference>
<proteinExistence type="inferred from homology"/>
<accession>A0A2Z4MHX0</accession>
<evidence type="ECO:0000259" key="2">
    <source>
        <dbReference type="Pfam" id="PF07905"/>
    </source>
</evidence>
<feature type="domain" description="Purine catabolism PurC-like" evidence="2">
    <location>
        <begin position="11"/>
        <end position="133"/>
    </location>
</feature>
<dbReference type="Pfam" id="PF17853">
    <property type="entry name" value="GGDEF_2"/>
    <property type="match status" value="1"/>
</dbReference>
<evidence type="ECO:0000256" key="1">
    <source>
        <dbReference type="ARBA" id="ARBA00006754"/>
    </source>
</evidence>
<gene>
    <name evidence="5" type="ORF">AB432_013515</name>
</gene>
<evidence type="ECO:0000313" key="6">
    <source>
        <dbReference type="Proteomes" id="UP000036061"/>
    </source>
</evidence>
<evidence type="ECO:0000259" key="4">
    <source>
        <dbReference type="Pfam" id="PF17853"/>
    </source>
</evidence>
<organism evidence="5 6">
    <name type="scientific">Brevibacillus brevis</name>
    <name type="common">Bacillus brevis</name>
    <dbReference type="NCBI Taxonomy" id="1393"/>
    <lineage>
        <taxon>Bacteria</taxon>
        <taxon>Bacillati</taxon>
        <taxon>Bacillota</taxon>
        <taxon>Bacilli</taxon>
        <taxon>Bacillales</taxon>
        <taxon>Paenibacillaceae</taxon>
        <taxon>Brevibacillus</taxon>
    </lineage>
</organism>
<name>A0A2Z4MHX0_BREBE</name>
<dbReference type="PANTHER" id="PTHR33744:SF1">
    <property type="entry name" value="DNA-BINDING TRANSCRIPTIONAL ACTIVATOR ADER"/>
    <property type="match status" value="1"/>
</dbReference>
<dbReference type="InterPro" id="IPR051448">
    <property type="entry name" value="CdaR-like_regulators"/>
</dbReference>
<evidence type="ECO:0000259" key="3">
    <source>
        <dbReference type="Pfam" id="PF13556"/>
    </source>
</evidence>
<dbReference type="InterPro" id="IPR012914">
    <property type="entry name" value="PucR_dom"/>
</dbReference>
<reference evidence="5 6" key="1">
    <citation type="journal article" date="2015" name="Genome Announc.">
        <title>Draft Genome Sequence of Brevibacillus brevis DZQ7, a Plant Growth-Promoting Rhizobacterium with Broad-Spectrum Antimicrobial Activity.</title>
        <authorList>
            <person name="Hou Q."/>
            <person name="Wang C."/>
            <person name="Hou X."/>
            <person name="Xia Z."/>
            <person name="Ye J."/>
            <person name="Liu K."/>
            <person name="Liu H."/>
            <person name="Wang J."/>
            <person name="Guo H."/>
            <person name="Yu X."/>
            <person name="Yang Y."/>
            <person name="Du B."/>
            <person name="Ding Y."/>
        </authorList>
    </citation>
    <scope>NUCLEOTIDE SEQUENCE [LARGE SCALE GENOMIC DNA]</scope>
    <source>
        <strain evidence="5 6">DZQ7</strain>
    </source>
</reference>
<dbReference type="Gene3D" id="1.10.10.2840">
    <property type="entry name" value="PucR C-terminal helix-turn-helix domain"/>
    <property type="match status" value="1"/>
</dbReference>
<dbReference type="Proteomes" id="UP000036061">
    <property type="component" value="Chromosome"/>
</dbReference>
<feature type="domain" description="PucR C-terminal helix-turn-helix" evidence="3">
    <location>
        <begin position="483"/>
        <end position="540"/>
    </location>
</feature>
<comment type="similarity">
    <text evidence="1">Belongs to the CdaR family.</text>
</comment>
<protein>
    <submittedName>
        <fullName evidence="5">PucR family transcriptional regulator</fullName>
    </submittedName>
</protein>
<dbReference type="EMBL" id="CP030117">
    <property type="protein sequence ID" value="AWX56003.1"/>
    <property type="molecule type" value="Genomic_DNA"/>
</dbReference>
<sequence length="548" mass="62344">MVSVMITVRELIQVGGFTESSVLAGADSLENELLNVTSFDSPDGHRWLRAGEFVLTTGFPFLSQQKTCTKRLITLIDELVAIGTPGLAIKLGRYIENLPEAVLTHATKKAFPILSFPMDKAWSDVIVPVVQYINDKQRIELDRTHAIYERFHYYLTGGAPISTLTDLLSDILDAPVSIRVPQHKWKWDSSLTPLPLDHSLDKLYGQRAPIRLTQEPLSKQKEGIHVRWLLHDQIVQGTIIIGQRERDLYAWEKVAIEQSAALLALEMQRQRAIQETFQRFRNDFLQQLVSGQIVSHEMLMRKADEVGWELSDHYIAMLLSTSPHDKTSMELWQENHHLLNALHSFFSSHGAILYGLDQENRVLLLVPMSIHTPTESLSQWLQEQCLNTATKQLDQPVFAGIGRYHPKREGIVRSYREALISLQTALHSANTTTISSLSVIKSYHDLGLERIMYADDPATEAQAFAEECLGKIQSYDRDKNGQLLQTLQVFLQADGNYAEAARRLYVHKNTIKYRIQLIREWTGLNAENGHDQMLLRIAITAHVIGHRH</sequence>
<dbReference type="InterPro" id="IPR041522">
    <property type="entry name" value="CdaR_GGDEF"/>
</dbReference>
<dbReference type="RefSeq" id="WP_113732269.1">
    <property type="nucleotide sequence ID" value="NZ_CP030117.1"/>
</dbReference>
<dbReference type="Pfam" id="PF07905">
    <property type="entry name" value="PucR"/>
    <property type="match status" value="1"/>
</dbReference>
<dbReference type="InterPro" id="IPR025736">
    <property type="entry name" value="PucR_C-HTH_dom"/>
</dbReference>